<dbReference type="Proteomes" id="UP000585474">
    <property type="component" value="Unassembled WGS sequence"/>
</dbReference>
<dbReference type="InterPro" id="IPR036640">
    <property type="entry name" value="ABC1_TM_sf"/>
</dbReference>
<dbReference type="OrthoDB" id="6500128at2759"/>
<dbReference type="GO" id="GO:0140359">
    <property type="term" value="F:ABC-type transporter activity"/>
    <property type="evidence" value="ECO:0007669"/>
    <property type="project" value="InterPro"/>
</dbReference>
<sequence length="239" mass="26213">MQATFASRCLTARGLLRRRGEAVMIDCIRSSSRRTAVHFLSPRSENFTTGFSLRIGVSVYGVLIGSLKQGSLPNGYALYSTSTGNEVVKQGANQGQAAIVAKERNSGEQVADTKILSTLVKYLWMKDNLEFRLRVLNVQVPFMFKLAVDWLTTVTGNASALASFTAANSTALAIFWSPAAVLVGYGIARAGSSAFNELRTAVFSKIALRTIRTVSRQVFSHLHELDLRYHLRYGLVNTL</sequence>
<evidence type="ECO:0000259" key="4">
    <source>
        <dbReference type="PROSITE" id="PS50929"/>
    </source>
</evidence>
<keyword evidence="6" id="KW-1185">Reference proteome</keyword>
<proteinExistence type="predicted"/>
<name>A0A7J0GRG2_9ERIC</name>
<evidence type="ECO:0000313" key="6">
    <source>
        <dbReference type="Proteomes" id="UP000585474"/>
    </source>
</evidence>
<dbReference type="GO" id="GO:0016020">
    <property type="term" value="C:membrane"/>
    <property type="evidence" value="ECO:0007669"/>
    <property type="project" value="InterPro"/>
</dbReference>
<gene>
    <name evidence="5" type="ORF">Acr_23g0017770</name>
</gene>
<dbReference type="Gene3D" id="1.20.1560.10">
    <property type="entry name" value="ABC transporter type 1, transmembrane domain"/>
    <property type="match status" value="1"/>
</dbReference>
<evidence type="ECO:0000313" key="5">
    <source>
        <dbReference type="EMBL" id="GFZ13392.1"/>
    </source>
</evidence>
<dbReference type="AlphaFoldDB" id="A0A7J0GRG2"/>
<reference evidence="5 6" key="1">
    <citation type="submission" date="2019-07" db="EMBL/GenBank/DDBJ databases">
        <title>De Novo Assembly of kiwifruit Actinidia rufa.</title>
        <authorList>
            <person name="Sugita-Konishi S."/>
            <person name="Sato K."/>
            <person name="Mori E."/>
            <person name="Abe Y."/>
            <person name="Kisaki G."/>
            <person name="Hamano K."/>
            <person name="Suezawa K."/>
            <person name="Otani M."/>
            <person name="Fukuda T."/>
            <person name="Manabe T."/>
            <person name="Gomi K."/>
            <person name="Tabuchi M."/>
            <person name="Akimitsu K."/>
            <person name="Kataoka I."/>
        </authorList>
    </citation>
    <scope>NUCLEOTIDE SEQUENCE [LARGE SCALE GENOMIC DNA]</scope>
    <source>
        <strain evidence="6">cv. Fuchu</strain>
    </source>
</reference>
<accession>A0A7J0GRG2</accession>
<evidence type="ECO:0000256" key="2">
    <source>
        <dbReference type="ARBA" id="ARBA00022989"/>
    </source>
</evidence>
<dbReference type="EMBL" id="BJWL01000023">
    <property type="protein sequence ID" value="GFZ13392.1"/>
    <property type="molecule type" value="Genomic_DNA"/>
</dbReference>
<dbReference type="GO" id="GO:0005524">
    <property type="term" value="F:ATP binding"/>
    <property type="evidence" value="ECO:0007669"/>
    <property type="project" value="InterPro"/>
</dbReference>
<feature type="domain" description="ABC transmembrane type-1" evidence="4">
    <location>
        <begin position="135"/>
        <end position="234"/>
    </location>
</feature>
<keyword evidence="3" id="KW-0472">Membrane</keyword>
<keyword evidence="1" id="KW-0812">Transmembrane</keyword>
<dbReference type="PROSITE" id="PS50929">
    <property type="entry name" value="ABC_TM1F"/>
    <property type="match status" value="1"/>
</dbReference>
<dbReference type="SUPFAM" id="SSF90123">
    <property type="entry name" value="ABC transporter transmembrane region"/>
    <property type="match status" value="1"/>
</dbReference>
<keyword evidence="2" id="KW-1133">Transmembrane helix</keyword>
<dbReference type="InterPro" id="IPR011527">
    <property type="entry name" value="ABC1_TM_dom"/>
</dbReference>
<evidence type="ECO:0000256" key="3">
    <source>
        <dbReference type="ARBA" id="ARBA00023136"/>
    </source>
</evidence>
<comment type="caution">
    <text evidence="5">The sequence shown here is derived from an EMBL/GenBank/DDBJ whole genome shotgun (WGS) entry which is preliminary data.</text>
</comment>
<organism evidence="5 6">
    <name type="scientific">Actinidia rufa</name>
    <dbReference type="NCBI Taxonomy" id="165716"/>
    <lineage>
        <taxon>Eukaryota</taxon>
        <taxon>Viridiplantae</taxon>
        <taxon>Streptophyta</taxon>
        <taxon>Embryophyta</taxon>
        <taxon>Tracheophyta</taxon>
        <taxon>Spermatophyta</taxon>
        <taxon>Magnoliopsida</taxon>
        <taxon>eudicotyledons</taxon>
        <taxon>Gunneridae</taxon>
        <taxon>Pentapetalae</taxon>
        <taxon>asterids</taxon>
        <taxon>Ericales</taxon>
        <taxon>Actinidiaceae</taxon>
        <taxon>Actinidia</taxon>
    </lineage>
</organism>
<protein>
    <submittedName>
        <fullName evidence="5">ABC transporter of the mitochondrion 3</fullName>
    </submittedName>
</protein>
<evidence type="ECO:0000256" key="1">
    <source>
        <dbReference type="ARBA" id="ARBA00022692"/>
    </source>
</evidence>